<dbReference type="EMBL" id="JAGGLV010000015">
    <property type="protein sequence ID" value="MBP2114047.1"/>
    <property type="molecule type" value="Genomic_DNA"/>
</dbReference>
<name>A0ABS4NVF3_9BACL</name>
<evidence type="ECO:0000313" key="2">
    <source>
        <dbReference type="Proteomes" id="UP000773462"/>
    </source>
</evidence>
<accession>A0ABS4NVF3</accession>
<reference evidence="1 2" key="1">
    <citation type="submission" date="2021-03" db="EMBL/GenBank/DDBJ databases">
        <title>Genomic Encyclopedia of Type Strains, Phase IV (KMG-IV): sequencing the most valuable type-strain genomes for metagenomic binning, comparative biology and taxonomic classification.</title>
        <authorList>
            <person name="Goeker M."/>
        </authorList>
    </citation>
    <scope>NUCLEOTIDE SEQUENCE [LARGE SCALE GENOMIC DNA]</scope>
    <source>
        <strain evidence="1 2">DSM 101953</strain>
    </source>
</reference>
<evidence type="ECO:0000313" key="1">
    <source>
        <dbReference type="EMBL" id="MBP2114047.1"/>
    </source>
</evidence>
<protein>
    <submittedName>
        <fullName evidence="1">Zn finger protein</fullName>
    </submittedName>
</protein>
<keyword evidence="2" id="KW-1185">Reference proteome</keyword>
<proteinExistence type="predicted"/>
<dbReference type="RefSeq" id="WP_245368400.1">
    <property type="nucleotide sequence ID" value="NZ_JAGGLV010000015.1"/>
</dbReference>
<comment type="caution">
    <text evidence="1">The sequence shown here is derived from an EMBL/GenBank/DDBJ whole genome shotgun (WGS) entry which is preliminary data.</text>
</comment>
<sequence>MMNHENLTCKACGGTTFVKGEVKAVDARVMPIGKTFSFGSPVIYTFCKKCGEVASIRIKNPDKF</sequence>
<gene>
    <name evidence="1" type="ORF">J2Z70_004208</name>
</gene>
<organism evidence="1 2">
    <name type="scientific">Paenibacillus silagei</name>
    <dbReference type="NCBI Taxonomy" id="1670801"/>
    <lineage>
        <taxon>Bacteria</taxon>
        <taxon>Bacillati</taxon>
        <taxon>Bacillota</taxon>
        <taxon>Bacilli</taxon>
        <taxon>Bacillales</taxon>
        <taxon>Paenibacillaceae</taxon>
        <taxon>Paenibacillus</taxon>
    </lineage>
</organism>
<dbReference type="Proteomes" id="UP000773462">
    <property type="component" value="Unassembled WGS sequence"/>
</dbReference>